<feature type="transmembrane region" description="Helical" evidence="7">
    <location>
        <begin position="272"/>
        <end position="297"/>
    </location>
</feature>
<dbReference type="Pfam" id="PF00528">
    <property type="entry name" value="BPD_transp_1"/>
    <property type="match status" value="1"/>
</dbReference>
<keyword evidence="2 7" id="KW-0813">Transport</keyword>
<evidence type="ECO:0000313" key="9">
    <source>
        <dbReference type="EMBL" id="NKE06663.1"/>
    </source>
</evidence>
<evidence type="ECO:0000256" key="5">
    <source>
        <dbReference type="ARBA" id="ARBA00022989"/>
    </source>
</evidence>
<dbReference type="InterPro" id="IPR035906">
    <property type="entry name" value="MetI-like_sf"/>
</dbReference>
<dbReference type="AlphaFoldDB" id="A0A846TDQ2"/>
<dbReference type="CDD" id="cd06261">
    <property type="entry name" value="TM_PBP2"/>
    <property type="match status" value="1"/>
</dbReference>
<evidence type="ECO:0000256" key="3">
    <source>
        <dbReference type="ARBA" id="ARBA00022475"/>
    </source>
</evidence>
<dbReference type="GO" id="GO:0005886">
    <property type="term" value="C:plasma membrane"/>
    <property type="evidence" value="ECO:0007669"/>
    <property type="project" value="UniProtKB-SubCell"/>
</dbReference>
<comment type="subcellular location">
    <subcellularLocation>
        <location evidence="1 7">Cell membrane</location>
        <topology evidence="1 7">Multi-pass membrane protein</topology>
    </subcellularLocation>
</comment>
<evidence type="ECO:0000313" key="10">
    <source>
        <dbReference type="Proteomes" id="UP000587942"/>
    </source>
</evidence>
<dbReference type="SUPFAM" id="SSF161098">
    <property type="entry name" value="MetI-like"/>
    <property type="match status" value="1"/>
</dbReference>
<evidence type="ECO:0000256" key="7">
    <source>
        <dbReference type="RuleBase" id="RU363032"/>
    </source>
</evidence>
<comment type="similarity">
    <text evidence="7">Belongs to the binding-protein-dependent transport system permease family.</text>
</comment>
<evidence type="ECO:0000256" key="6">
    <source>
        <dbReference type="ARBA" id="ARBA00023136"/>
    </source>
</evidence>
<feature type="domain" description="ABC transmembrane type-1" evidence="8">
    <location>
        <begin position="79"/>
        <end position="294"/>
    </location>
</feature>
<feature type="transmembrane region" description="Helical" evidence="7">
    <location>
        <begin position="167"/>
        <end position="190"/>
    </location>
</feature>
<evidence type="ECO:0000259" key="8">
    <source>
        <dbReference type="PROSITE" id="PS50928"/>
    </source>
</evidence>
<organism evidence="9 10">
    <name type="scientific">Mesobacillus selenatarsenatis</name>
    <dbReference type="NCBI Taxonomy" id="388741"/>
    <lineage>
        <taxon>Bacteria</taxon>
        <taxon>Bacillati</taxon>
        <taxon>Bacillota</taxon>
        <taxon>Bacilli</taxon>
        <taxon>Bacillales</taxon>
        <taxon>Bacillaceae</taxon>
        <taxon>Mesobacillus</taxon>
    </lineage>
</organism>
<dbReference type="Gene3D" id="1.10.3720.10">
    <property type="entry name" value="MetI-like"/>
    <property type="match status" value="1"/>
</dbReference>
<dbReference type="InterPro" id="IPR000515">
    <property type="entry name" value="MetI-like"/>
</dbReference>
<dbReference type="PANTHER" id="PTHR43163">
    <property type="entry name" value="DIPEPTIDE TRANSPORT SYSTEM PERMEASE PROTEIN DPPB-RELATED"/>
    <property type="match status" value="1"/>
</dbReference>
<gene>
    <name evidence="9" type="ORF">GWK17_14490</name>
</gene>
<keyword evidence="3" id="KW-1003">Cell membrane</keyword>
<dbReference type="EMBL" id="JAAVUM010000010">
    <property type="protein sequence ID" value="NKE06663.1"/>
    <property type="molecule type" value="Genomic_DNA"/>
</dbReference>
<dbReference type="Proteomes" id="UP000587942">
    <property type="component" value="Unassembled WGS sequence"/>
</dbReference>
<dbReference type="PROSITE" id="PS50928">
    <property type="entry name" value="ABC_TM1"/>
    <property type="match status" value="1"/>
</dbReference>
<proteinExistence type="inferred from homology"/>
<protein>
    <submittedName>
        <fullName evidence="9">ABC transporter permease</fullName>
    </submittedName>
</protein>
<accession>A0A846TDQ2</accession>
<evidence type="ECO:0000256" key="4">
    <source>
        <dbReference type="ARBA" id="ARBA00022692"/>
    </source>
</evidence>
<dbReference type="RefSeq" id="WP_167833083.1">
    <property type="nucleotide sequence ID" value="NZ_JAAVUM010000010.1"/>
</dbReference>
<dbReference type="PANTHER" id="PTHR43163:SF9">
    <property type="entry name" value="ABC TRANSPORTER PERMEASE PROTEIN"/>
    <property type="match status" value="1"/>
</dbReference>
<evidence type="ECO:0000256" key="2">
    <source>
        <dbReference type="ARBA" id="ARBA00022448"/>
    </source>
</evidence>
<feature type="transmembrane region" description="Helical" evidence="7">
    <location>
        <begin position="115"/>
        <end position="139"/>
    </location>
</feature>
<keyword evidence="6 7" id="KW-0472">Membrane</keyword>
<comment type="caution">
    <text evidence="9">The sequence shown here is derived from an EMBL/GenBank/DDBJ whole genome shotgun (WGS) entry which is preliminary data.</text>
</comment>
<name>A0A846TDQ2_9BACI</name>
<reference evidence="9 10" key="1">
    <citation type="submission" date="2020-03" db="EMBL/GenBank/DDBJ databases">
        <authorList>
            <person name="Sun Q."/>
        </authorList>
    </citation>
    <scope>NUCLEOTIDE SEQUENCE [LARGE SCALE GENOMIC DNA]</scope>
    <source>
        <strain evidence="9 10">KACC 21451</strain>
    </source>
</reference>
<keyword evidence="4 7" id="KW-0812">Transmembrane</keyword>
<keyword evidence="5 7" id="KW-1133">Transmembrane helix</keyword>
<feature type="transmembrane region" description="Helical" evidence="7">
    <location>
        <begin position="83"/>
        <end position="103"/>
    </location>
</feature>
<evidence type="ECO:0000256" key="1">
    <source>
        <dbReference type="ARBA" id="ARBA00004651"/>
    </source>
</evidence>
<sequence>MKFLAFSVKRILAAIPSLLLTSMVVFTLFMMMPGVMGTDYDFGIIWSEYKKWVVNFLTGELGVSSYYRVPVTVILKEKMKNTIILGLASLLITYVLSFFMGRYAGRNPNTLGDRLISGINYTGLSFPMIVVAVYSIYVFSFELNWFPSNGSVDITVPEGTLEYWLDWLHHLILPATVLGIVATATYTQFLRDDIIDNSRKEYVRTARAIGVSEKRIYNVHILRNSLIPIVTFLGFDMVNLVNGAIIVETVFTYPGIGQLFIKAINMRDHAMVMNLTMIFSTIMIVGNMIADILYGVVDPRIKVE</sequence>
<dbReference type="GO" id="GO:0055085">
    <property type="term" value="P:transmembrane transport"/>
    <property type="evidence" value="ECO:0007669"/>
    <property type="project" value="InterPro"/>
</dbReference>
<feature type="transmembrane region" description="Helical" evidence="7">
    <location>
        <begin position="12"/>
        <end position="32"/>
    </location>
</feature>